<dbReference type="PANTHER" id="PTHR11006:SF73">
    <property type="entry name" value="PROTEIN ARGININE N-METHYLTRANSFERASE 6"/>
    <property type="match status" value="1"/>
</dbReference>
<keyword evidence="2 4" id="KW-0808">Transferase</keyword>
<evidence type="ECO:0000256" key="1">
    <source>
        <dbReference type="ARBA" id="ARBA00022603"/>
    </source>
</evidence>
<dbReference type="GO" id="GO:0042054">
    <property type="term" value="F:histone methyltransferase activity"/>
    <property type="evidence" value="ECO:0007669"/>
    <property type="project" value="TreeGrafter"/>
</dbReference>
<gene>
    <name evidence="8" type="ORF">Ahy_B09g099793</name>
</gene>
<dbReference type="Gene3D" id="2.70.160.11">
    <property type="entry name" value="Hnrnp arginine n-methyltransferase1"/>
    <property type="match status" value="1"/>
</dbReference>
<dbReference type="EMBL" id="SDMP01000019">
    <property type="protein sequence ID" value="RYQ93514.1"/>
    <property type="molecule type" value="Genomic_DNA"/>
</dbReference>
<comment type="caution">
    <text evidence="8">The sequence shown here is derived from an EMBL/GenBank/DDBJ whole genome shotgun (WGS) entry which is preliminary data.</text>
</comment>
<evidence type="ECO:0000313" key="9">
    <source>
        <dbReference type="Proteomes" id="UP000289738"/>
    </source>
</evidence>
<evidence type="ECO:0000259" key="6">
    <source>
        <dbReference type="Pfam" id="PF22528"/>
    </source>
</evidence>
<dbReference type="Pfam" id="PF24747">
    <property type="entry name" value="Zn-ribbon_GIR1"/>
    <property type="match status" value="1"/>
</dbReference>
<keyword evidence="1 4" id="KW-0489">Methyltransferase</keyword>
<dbReference type="PROSITE" id="PS51678">
    <property type="entry name" value="SAM_MT_PRMT"/>
    <property type="match status" value="1"/>
</dbReference>
<dbReference type="InterPro" id="IPR025799">
    <property type="entry name" value="Arg_MeTrfase"/>
</dbReference>
<dbReference type="Gene3D" id="3.40.50.150">
    <property type="entry name" value="Vaccinia Virus protein VP39"/>
    <property type="match status" value="1"/>
</dbReference>
<evidence type="ECO:0000259" key="7">
    <source>
        <dbReference type="Pfam" id="PF24747"/>
    </source>
</evidence>
<dbReference type="STRING" id="3818.A0A444XVT7"/>
<proteinExistence type="predicted"/>
<evidence type="ECO:0000256" key="3">
    <source>
        <dbReference type="ARBA" id="ARBA00022691"/>
    </source>
</evidence>
<dbReference type="InterPro" id="IPR041698">
    <property type="entry name" value="Methyltransf_25"/>
</dbReference>
<name>A0A444XVT7_ARAHY</name>
<dbReference type="InterPro" id="IPR056440">
    <property type="entry name" value="Zn-ribbon_GIR1"/>
</dbReference>
<dbReference type="InterPro" id="IPR029063">
    <property type="entry name" value="SAM-dependent_MTases_sf"/>
</dbReference>
<feature type="domain" description="GIR1-like zinc ribbon" evidence="7">
    <location>
        <begin position="156"/>
        <end position="190"/>
    </location>
</feature>
<sequence>MHESGFTKGRIIYRVAQWIHFLEFYLISSNSRHFTTMETPPTIKSPKSEAVTPKLRDMLNIDVDTNNVVAHPPNSIITLDVLRKYFMVSFDLNQPVAKLDQGENENFMVVESSAAKGTEKKSSSMKFMKKKAMMRNMRISSSSENAEMENDEDVDSLIVMGCTDCYIYVMVSKSNPKCPRCQYPNLLDVLEVMNFPKTAKPNKRMRIKACSYYVFLITTFLAYGLDRVVDKVRNHTYKSAIEYHADNIRNKVVLDLGCGTGILSILCAKAGARKVYAVDAGTDIASQVANIVDANGLSHVIIVVRGRFEDLEINEDVDVIVSEWMGQMLLGEDMLLRVITARDRWLKPGGVILPSSGTLFMAPFTNFERYCEKVEFWLDVAEIDMSPMISFTEQNAFASPNVDRINDENLLADPQVVKHVNCYSITIPELMSIGESFSMKTLKQGRVNGFAFWFNAEFTGLRQEEEQLSALDRMDSALVLCTGPSVPPTHWEQTLIYFPTTVQLERGRPFTGSVTLTQPTKHKWLMEIKLIYRSNNGDLVCKKQTDLFSPF</sequence>
<dbReference type="Pfam" id="PF13649">
    <property type="entry name" value="Methyltransf_25"/>
    <property type="match status" value="1"/>
</dbReference>
<dbReference type="Proteomes" id="UP000289738">
    <property type="component" value="Chromosome B09"/>
</dbReference>
<evidence type="ECO:0000256" key="4">
    <source>
        <dbReference type="PROSITE-ProRule" id="PRU01015"/>
    </source>
</evidence>
<organism evidence="8 9">
    <name type="scientific">Arachis hypogaea</name>
    <name type="common">Peanut</name>
    <dbReference type="NCBI Taxonomy" id="3818"/>
    <lineage>
        <taxon>Eukaryota</taxon>
        <taxon>Viridiplantae</taxon>
        <taxon>Streptophyta</taxon>
        <taxon>Embryophyta</taxon>
        <taxon>Tracheophyta</taxon>
        <taxon>Spermatophyta</taxon>
        <taxon>Magnoliopsida</taxon>
        <taxon>eudicotyledons</taxon>
        <taxon>Gunneridae</taxon>
        <taxon>Pentapetalae</taxon>
        <taxon>rosids</taxon>
        <taxon>fabids</taxon>
        <taxon>Fabales</taxon>
        <taxon>Fabaceae</taxon>
        <taxon>Papilionoideae</taxon>
        <taxon>50 kb inversion clade</taxon>
        <taxon>dalbergioids sensu lato</taxon>
        <taxon>Dalbergieae</taxon>
        <taxon>Pterocarpus clade</taxon>
        <taxon>Arachis</taxon>
    </lineage>
</organism>
<evidence type="ECO:0000259" key="5">
    <source>
        <dbReference type="Pfam" id="PF13649"/>
    </source>
</evidence>
<dbReference type="PANTHER" id="PTHR11006">
    <property type="entry name" value="PROTEIN ARGININE N-METHYLTRANSFERASE"/>
    <property type="match status" value="1"/>
</dbReference>
<dbReference type="InterPro" id="IPR055135">
    <property type="entry name" value="PRMT_dom"/>
</dbReference>
<keyword evidence="9" id="KW-1185">Reference proteome</keyword>
<reference evidence="8 9" key="1">
    <citation type="submission" date="2019-01" db="EMBL/GenBank/DDBJ databases">
        <title>Sequencing of cultivated peanut Arachis hypogaea provides insights into genome evolution and oil improvement.</title>
        <authorList>
            <person name="Chen X."/>
        </authorList>
    </citation>
    <scope>NUCLEOTIDE SEQUENCE [LARGE SCALE GENOMIC DNA]</scope>
    <source>
        <strain evidence="9">cv. Fuhuasheng</strain>
        <tissue evidence="8">Leaves</tissue>
    </source>
</reference>
<dbReference type="SUPFAM" id="SSF53335">
    <property type="entry name" value="S-adenosyl-L-methionine-dependent methyltransferases"/>
    <property type="match status" value="1"/>
</dbReference>
<dbReference type="GO" id="GO:0016274">
    <property type="term" value="F:protein-arginine N-methyltransferase activity"/>
    <property type="evidence" value="ECO:0007669"/>
    <property type="project" value="InterPro"/>
</dbReference>
<feature type="domain" description="Protein arginine N-methyltransferase" evidence="6">
    <location>
        <begin position="356"/>
        <end position="534"/>
    </location>
</feature>
<dbReference type="AlphaFoldDB" id="A0A444XVT7"/>
<protein>
    <submittedName>
        <fullName evidence="8">Uncharacterized protein</fullName>
    </submittedName>
</protein>
<keyword evidence="3 4" id="KW-0949">S-adenosyl-L-methionine</keyword>
<accession>A0A444XVT7</accession>
<dbReference type="GO" id="GO:0032259">
    <property type="term" value="P:methylation"/>
    <property type="evidence" value="ECO:0007669"/>
    <property type="project" value="UniProtKB-KW"/>
</dbReference>
<evidence type="ECO:0000256" key="2">
    <source>
        <dbReference type="ARBA" id="ARBA00022679"/>
    </source>
</evidence>
<dbReference type="CDD" id="cd02440">
    <property type="entry name" value="AdoMet_MTases"/>
    <property type="match status" value="1"/>
</dbReference>
<dbReference type="Pfam" id="PF22528">
    <property type="entry name" value="PRMT_C"/>
    <property type="match status" value="1"/>
</dbReference>
<evidence type="ECO:0000313" key="8">
    <source>
        <dbReference type="EMBL" id="RYQ93514.1"/>
    </source>
</evidence>
<feature type="domain" description="Methyltransferase" evidence="5">
    <location>
        <begin position="253"/>
        <end position="350"/>
    </location>
</feature>